<evidence type="ECO:0000256" key="2">
    <source>
        <dbReference type="ARBA" id="ARBA00023157"/>
    </source>
</evidence>
<evidence type="ECO:0000259" key="6">
    <source>
        <dbReference type="PROSITE" id="PS51767"/>
    </source>
</evidence>
<evidence type="ECO:0000313" key="7">
    <source>
        <dbReference type="EMBL" id="KAI5950204.1"/>
    </source>
</evidence>
<feature type="disulfide bond" evidence="4">
    <location>
        <begin position="278"/>
        <end position="315"/>
    </location>
</feature>
<dbReference type="EMBL" id="JAIHNG010000159">
    <property type="protein sequence ID" value="KAI5950204.1"/>
    <property type="molecule type" value="Genomic_DNA"/>
</dbReference>
<dbReference type="Proteomes" id="UP001204833">
    <property type="component" value="Unassembled WGS sequence"/>
</dbReference>
<dbReference type="PRINTS" id="PR00792">
    <property type="entry name" value="PEPSIN"/>
</dbReference>
<feature type="domain" description="Peptidase A1" evidence="6">
    <location>
        <begin position="60"/>
        <end position="353"/>
    </location>
</feature>
<accession>A0AAD5BB95</accession>
<feature type="active site" evidence="3">
    <location>
        <position position="248"/>
    </location>
</feature>
<feature type="active site" evidence="3">
    <location>
        <position position="78"/>
    </location>
</feature>
<keyword evidence="8" id="KW-1185">Reference proteome</keyword>
<dbReference type="AlphaFoldDB" id="A0AAD5BB95"/>
<evidence type="ECO:0000256" key="1">
    <source>
        <dbReference type="ARBA" id="ARBA00007447"/>
    </source>
</evidence>
<gene>
    <name evidence="7" type="ORF">KGF57_004371</name>
</gene>
<protein>
    <recommendedName>
        <fullName evidence="6">Peptidase A1 domain-containing protein</fullName>
    </recommendedName>
</protein>
<comment type="similarity">
    <text evidence="1">Belongs to the peptidase A1 family.</text>
</comment>
<keyword evidence="2 4" id="KW-1015">Disulfide bond</keyword>
<dbReference type="GeneID" id="76152415"/>
<dbReference type="Pfam" id="PF00026">
    <property type="entry name" value="Asp"/>
    <property type="match status" value="1"/>
</dbReference>
<proteinExistence type="inferred from homology"/>
<dbReference type="Gene3D" id="2.40.70.10">
    <property type="entry name" value="Acid Proteases"/>
    <property type="match status" value="2"/>
</dbReference>
<evidence type="ECO:0000313" key="8">
    <source>
        <dbReference type="Proteomes" id="UP001204833"/>
    </source>
</evidence>
<keyword evidence="5" id="KW-0732">Signal</keyword>
<dbReference type="GO" id="GO:0006508">
    <property type="term" value="P:proteolysis"/>
    <property type="evidence" value="ECO:0007669"/>
    <property type="project" value="InterPro"/>
</dbReference>
<comment type="caution">
    <text evidence="7">The sequence shown here is derived from an EMBL/GenBank/DDBJ whole genome shotgun (WGS) entry which is preliminary data.</text>
</comment>
<dbReference type="InterPro" id="IPR033121">
    <property type="entry name" value="PEPTIDASE_A1"/>
</dbReference>
<dbReference type="InterPro" id="IPR001461">
    <property type="entry name" value="Aspartic_peptidase_A1"/>
</dbReference>
<dbReference type="PROSITE" id="PS51767">
    <property type="entry name" value="PEPTIDASE_A1"/>
    <property type="match status" value="1"/>
</dbReference>
<dbReference type="RefSeq" id="XP_051607133.1">
    <property type="nucleotide sequence ID" value="XM_051753874.1"/>
</dbReference>
<organism evidence="7 8">
    <name type="scientific">Candida theae</name>
    <dbReference type="NCBI Taxonomy" id="1198502"/>
    <lineage>
        <taxon>Eukaryota</taxon>
        <taxon>Fungi</taxon>
        <taxon>Dikarya</taxon>
        <taxon>Ascomycota</taxon>
        <taxon>Saccharomycotina</taxon>
        <taxon>Pichiomycetes</taxon>
        <taxon>Debaryomycetaceae</taxon>
        <taxon>Candida/Lodderomyces clade</taxon>
        <taxon>Candida</taxon>
    </lineage>
</organism>
<dbReference type="PANTHER" id="PTHR47966:SF65">
    <property type="entry name" value="ASPARTIC-TYPE ENDOPEPTIDASE"/>
    <property type="match status" value="1"/>
</dbReference>
<reference evidence="7 8" key="1">
    <citation type="journal article" date="2022" name="DNA Res.">
        <title>Genome analysis of five recently described species of the CUG-Ser clade uncovers Candida theae as a new hybrid lineage with pathogenic potential in the Candida parapsilosis species complex.</title>
        <authorList>
            <person name="Mixao V."/>
            <person name="Del Olmo V."/>
            <person name="Hegedusova E."/>
            <person name="Saus E."/>
            <person name="Pryszcz L."/>
            <person name="Cillingova A."/>
            <person name="Nosek J."/>
            <person name="Gabaldon T."/>
        </authorList>
    </citation>
    <scope>NUCLEOTIDE SEQUENCE [LARGE SCALE GENOMIC DNA]</scope>
    <source>
        <strain evidence="7 8">CBS 12239</strain>
    </source>
</reference>
<dbReference type="PANTHER" id="PTHR47966">
    <property type="entry name" value="BETA-SITE APP-CLEAVING ENZYME, ISOFORM A-RELATED"/>
    <property type="match status" value="1"/>
</dbReference>
<evidence type="ECO:0000256" key="5">
    <source>
        <dbReference type="SAM" id="SignalP"/>
    </source>
</evidence>
<dbReference type="GO" id="GO:0004190">
    <property type="term" value="F:aspartic-type endopeptidase activity"/>
    <property type="evidence" value="ECO:0007669"/>
    <property type="project" value="InterPro"/>
</dbReference>
<feature type="chain" id="PRO_5042213596" description="Peptidase A1 domain-containing protein" evidence="5">
    <location>
        <begin position="21"/>
        <end position="368"/>
    </location>
</feature>
<feature type="signal peptide" evidence="5">
    <location>
        <begin position="1"/>
        <end position="20"/>
    </location>
</feature>
<name>A0AAD5BB95_9ASCO</name>
<dbReference type="SUPFAM" id="SSF50630">
    <property type="entry name" value="Acid proteases"/>
    <property type="match status" value="1"/>
</dbReference>
<evidence type="ECO:0000256" key="3">
    <source>
        <dbReference type="PIRSR" id="PIRSR601461-1"/>
    </source>
</evidence>
<dbReference type="InterPro" id="IPR021109">
    <property type="entry name" value="Peptidase_aspartic_dom_sf"/>
</dbReference>
<sequence>MVSFLKTSVLVTLLAAITNGSPVVKRHDKYIVHELERDDSSLDKRTETESQWFSDTGARWFTKLKLGSAKDPVRVTVDTGSYRLNVPVPGATCLKTTCAPDAVFHPENSSTYKNLTEESDSTYSGPATKSFKSTDDVFFDDGRKIPGFEFDASFSSSGDIGVFGVGNAEDANSNYVFATKHAGLTNRAGYSIYLGPEKNQGNLLLGGIDKAKYKGELAIFDAEQNINATSIITADGKAYPFTKPVGFDTGNAWIGLEASIVDGIYEGLGIRGEGYFECDRVLNTTDEFTFNLGPINITVPYSSFFYRLHQGDYGCAGHIYKVADDAGAQGIGLPFLREVYYVKDLENKRIGIAPIKHTDESNIVDFWF</sequence>
<evidence type="ECO:0000256" key="4">
    <source>
        <dbReference type="PIRSR" id="PIRSR601461-2"/>
    </source>
</evidence>